<dbReference type="InterPro" id="IPR006311">
    <property type="entry name" value="TAT_signal"/>
</dbReference>
<dbReference type="InterPro" id="IPR014710">
    <property type="entry name" value="RmlC-like_jellyroll"/>
</dbReference>
<accession>A0A2Z4IT38</accession>
<feature type="signal peptide" evidence="1">
    <location>
        <begin position="1"/>
        <end position="31"/>
    </location>
</feature>
<evidence type="ECO:0000313" key="3">
    <source>
        <dbReference type="EMBL" id="AWW35413.1"/>
    </source>
</evidence>
<dbReference type="AlphaFoldDB" id="A0A2Z4IT38"/>
<protein>
    <submittedName>
        <fullName evidence="3">Cupin domain-containing protein</fullName>
    </submittedName>
</protein>
<proteinExistence type="predicted"/>
<evidence type="ECO:0000256" key="1">
    <source>
        <dbReference type="SAM" id="SignalP"/>
    </source>
</evidence>
<dbReference type="Pfam" id="PF07883">
    <property type="entry name" value="Cupin_2"/>
    <property type="match status" value="1"/>
</dbReference>
<evidence type="ECO:0000313" key="5">
    <source>
        <dbReference type="Proteomes" id="UP000249616"/>
    </source>
</evidence>
<dbReference type="EMBL" id="CP030073">
    <property type="protein sequence ID" value="AWW42026.1"/>
    <property type="molecule type" value="Genomic_DNA"/>
</dbReference>
<dbReference type="PROSITE" id="PS51318">
    <property type="entry name" value="TAT"/>
    <property type="match status" value="1"/>
</dbReference>
<dbReference type="PANTHER" id="PTHR38599:SF1">
    <property type="entry name" value="CUPIN DOMAIN PROTEIN (AFU_ORTHOLOGUE AFUA_3G13620)"/>
    <property type="match status" value="1"/>
</dbReference>
<dbReference type="CDD" id="cd02235">
    <property type="entry name" value="cupin_BLL4011-like"/>
    <property type="match status" value="1"/>
</dbReference>
<reference evidence="3 5" key="1">
    <citation type="journal article" date="2019" name="Int. J. Syst. Evol. Microbiol.">
        <title>Streptomyces cadmiisoli sp. nov., a novel actinomycete isolated from cadmium-contaminated soil.</title>
        <authorList>
            <person name="Li K."/>
            <person name="Tang X."/>
            <person name="Zhao J."/>
            <person name="Guo Y."/>
            <person name="Tang Y."/>
            <person name="Gao J."/>
        </authorList>
    </citation>
    <scope>NUCLEOTIDE SEQUENCE [LARGE SCALE GENOMIC DNA]</scope>
    <source>
        <strain evidence="3 5">ZFG47</strain>
    </source>
</reference>
<dbReference type="EMBL" id="CP030073">
    <property type="protein sequence ID" value="AWW35413.1"/>
    <property type="molecule type" value="Genomic_DNA"/>
</dbReference>
<dbReference type="InterPro" id="IPR011051">
    <property type="entry name" value="RmlC_Cupin_sf"/>
</dbReference>
<keyword evidence="5" id="KW-1185">Reference proteome</keyword>
<dbReference type="Proteomes" id="UP000249616">
    <property type="component" value="Chromosome"/>
</dbReference>
<feature type="domain" description="Cupin type-2" evidence="2">
    <location>
        <begin position="70"/>
        <end position="139"/>
    </location>
</feature>
<organism evidence="3 5">
    <name type="scientific">Streptomyces cadmiisoli</name>
    <dbReference type="NCBI Taxonomy" id="2184053"/>
    <lineage>
        <taxon>Bacteria</taxon>
        <taxon>Bacillati</taxon>
        <taxon>Actinomycetota</taxon>
        <taxon>Actinomycetes</taxon>
        <taxon>Kitasatosporales</taxon>
        <taxon>Streptomycetaceae</taxon>
        <taxon>Streptomyces</taxon>
        <taxon>Streptomyces aurantiacus group</taxon>
    </lineage>
</organism>
<evidence type="ECO:0000259" key="2">
    <source>
        <dbReference type="Pfam" id="PF07883"/>
    </source>
</evidence>
<evidence type="ECO:0000313" key="4">
    <source>
        <dbReference type="EMBL" id="AWW42026.1"/>
    </source>
</evidence>
<gene>
    <name evidence="3" type="ORF">DN051_00850</name>
    <name evidence="4" type="ORF">DN051_39960</name>
</gene>
<dbReference type="RefSeq" id="WP_053762690.1">
    <property type="nucleotide sequence ID" value="NZ_CBDRHE010000094.1"/>
</dbReference>
<sequence length="152" mass="16603">MITRRSLMRSSSAATVGSLGLIALGSSSAEAHRNSSEAPAVTPVSADGITRTELQRHLSPAPGWELVQTLVQIPRGVESGRHSHPGVEVGYIIQGDILMEFDDRPWQRLRTGDPFFIPHGVIHNARNIGKVQTKMLSTYQIEHGKPLVTPHQ</sequence>
<dbReference type="KEGG" id="scad:DN051_00850"/>
<dbReference type="Gene3D" id="2.60.120.10">
    <property type="entry name" value="Jelly Rolls"/>
    <property type="match status" value="1"/>
</dbReference>
<dbReference type="KEGG" id="scad:DN051_39960"/>
<dbReference type="InterPro" id="IPR013096">
    <property type="entry name" value="Cupin_2"/>
</dbReference>
<keyword evidence="1" id="KW-0732">Signal</keyword>
<feature type="chain" id="PRO_5044583698" evidence="1">
    <location>
        <begin position="32"/>
        <end position="152"/>
    </location>
</feature>
<dbReference type="SUPFAM" id="SSF51182">
    <property type="entry name" value="RmlC-like cupins"/>
    <property type="match status" value="1"/>
</dbReference>
<name>A0A2Z4IT38_9ACTN</name>
<dbReference type="GeneID" id="32590223"/>
<dbReference type="PANTHER" id="PTHR38599">
    <property type="entry name" value="CUPIN DOMAIN PROTEIN (AFU_ORTHOLOGUE AFUA_3G13620)"/>
    <property type="match status" value="1"/>
</dbReference>